<dbReference type="Proteomes" id="UP001165269">
    <property type="component" value="Unassembled WGS sequence"/>
</dbReference>
<name>A0ABS9Y1C6_9ACTN</name>
<organism evidence="1 2">
    <name type="scientific">Streptomyces cylindrosporus</name>
    <dbReference type="NCBI Taxonomy" id="2927583"/>
    <lineage>
        <taxon>Bacteria</taxon>
        <taxon>Bacillati</taxon>
        <taxon>Actinomycetota</taxon>
        <taxon>Actinomycetes</taxon>
        <taxon>Kitasatosporales</taxon>
        <taxon>Streptomycetaceae</taxon>
        <taxon>Streptomyces</taxon>
    </lineage>
</organism>
<keyword evidence="2" id="KW-1185">Reference proteome</keyword>
<protein>
    <submittedName>
        <fullName evidence="1">Phage capsid protein</fullName>
    </submittedName>
</protein>
<reference evidence="1" key="1">
    <citation type="submission" date="2022-03" db="EMBL/GenBank/DDBJ databases">
        <title>Streptomyces 7R015 and 7R016 isolated from Barleria lupulina in Thailand.</title>
        <authorList>
            <person name="Kanchanasin P."/>
            <person name="Phongsopitanun W."/>
            <person name="Tanasupawat S."/>
        </authorList>
    </citation>
    <scope>NUCLEOTIDE SEQUENCE</scope>
    <source>
        <strain evidence="1">7R015</strain>
    </source>
</reference>
<dbReference type="RefSeq" id="WP_242762759.1">
    <property type="nucleotide sequence ID" value="NZ_JALDAY010000002.1"/>
</dbReference>
<proteinExistence type="predicted"/>
<comment type="caution">
    <text evidence="1">The sequence shown here is derived from an EMBL/GenBank/DDBJ whole genome shotgun (WGS) entry which is preliminary data.</text>
</comment>
<accession>A0ABS9Y1C6</accession>
<dbReference type="Pfam" id="PF25209">
    <property type="entry name" value="Phage_capsid_4"/>
    <property type="match status" value="1"/>
</dbReference>
<dbReference type="EMBL" id="JALDAY010000002">
    <property type="protein sequence ID" value="MCI3271018.1"/>
    <property type="molecule type" value="Genomic_DNA"/>
</dbReference>
<gene>
    <name evidence="1" type="ORF">MQP27_07825</name>
</gene>
<sequence>MAVDTFIPEVWSADLLVALRGAQVFGQAGVINRNYEGEISSYGDTVHIGSLGRPTISTYTKNSTSIDPQTLTTTDQTLLIDQSKYFAFEVDDVDARQARDGGRLLTQSADEAAFGVADVVDLFLASLMTTNAGNVVTAGDAATPDAAYKIVLALKLKLDKAKVPTSGRFIIISPEFYALILQDNRFIDAAAYGSNTALINGEVGRILGFQVMTSMNLPQGTAGTAPEVSNFVVAGHGMATTFAEQISKVEAYRPQSSFSDAIKGLHLYGAKVVRPEALAVMDVDVTTGLPT</sequence>
<evidence type="ECO:0000313" key="1">
    <source>
        <dbReference type="EMBL" id="MCI3271018.1"/>
    </source>
</evidence>
<evidence type="ECO:0000313" key="2">
    <source>
        <dbReference type="Proteomes" id="UP001165269"/>
    </source>
</evidence>